<feature type="region of interest" description="Disordered" evidence="1">
    <location>
        <begin position="1"/>
        <end position="79"/>
    </location>
</feature>
<dbReference type="Proteomes" id="UP000265618">
    <property type="component" value="Unassembled WGS sequence"/>
</dbReference>
<reference evidence="2 3" key="1">
    <citation type="journal article" date="2018" name="PLoS ONE">
        <title>The draft genome of Kipferlia bialata reveals reductive genome evolution in fornicate parasites.</title>
        <authorList>
            <person name="Tanifuji G."/>
            <person name="Takabayashi S."/>
            <person name="Kume K."/>
            <person name="Takagi M."/>
            <person name="Nakayama T."/>
            <person name="Kamikawa R."/>
            <person name="Inagaki Y."/>
            <person name="Hashimoto T."/>
        </authorList>
    </citation>
    <scope>NUCLEOTIDE SEQUENCE [LARGE SCALE GENOMIC DNA]</scope>
    <source>
        <strain evidence="2">NY0173</strain>
    </source>
</reference>
<evidence type="ECO:0000256" key="1">
    <source>
        <dbReference type="SAM" id="MobiDB-lite"/>
    </source>
</evidence>
<feature type="compositionally biased region" description="Basic and acidic residues" evidence="1">
    <location>
        <begin position="39"/>
        <end position="55"/>
    </location>
</feature>
<gene>
    <name evidence="2" type="ORF">KIPB_013889</name>
</gene>
<protein>
    <submittedName>
        <fullName evidence="2">Uncharacterized protein</fullName>
    </submittedName>
</protein>
<comment type="caution">
    <text evidence="2">The sequence shown here is derived from an EMBL/GenBank/DDBJ whole genome shotgun (WGS) entry which is preliminary data.</text>
</comment>
<proteinExistence type="predicted"/>
<sequence>MTPDTIETCRGGATVPVRRPAPTSPASSSASLFTGVETPRQKQERERSEMQRPRDAVPNPNERVAPYREHMGLGRTQLK</sequence>
<organism evidence="2 3">
    <name type="scientific">Kipferlia bialata</name>
    <dbReference type="NCBI Taxonomy" id="797122"/>
    <lineage>
        <taxon>Eukaryota</taxon>
        <taxon>Metamonada</taxon>
        <taxon>Carpediemonas-like organisms</taxon>
        <taxon>Kipferlia</taxon>
    </lineage>
</organism>
<evidence type="ECO:0000313" key="3">
    <source>
        <dbReference type="Proteomes" id="UP000265618"/>
    </source>
</evidence>
<keyword evidence="3" id="KW-1185">Reference proteome</keyword>
<evidence type="ECO:0000313" key="2">
    <source>
        <dbReference type="EMBL" id="GCA64311.1"/>
    </source>
</evidence>
<dbReference type="AlphaFoldDB" id="A0A391NSL6"/>
<name>A0A391NSL6_9EUKA</name>
<dbReference type="EMBL" id="BDIP01006842">
    <property type="protein sequence ID" value="GCA64311.1"/>
    <property type="molecule type" value="Genomic_DNA"/>
</dbReference>
<accession>A0A391NSL6</accession>
<feature type="compositionally biased region" description="Low complexity" evidence="1">
    <location>
        <begin position="14"/>
        <end position="31"/>
    </location>
</feature>